<sequence length="180" mass="20388">MVGLSVVLEAQKTLNKRNPQIISKITMLRLSSPTSTAPSTPLPAITFLDACFLCKKRLSPGRDIYMYRGDRAFCTVECRCKQIFMDEESVMKDNCSVAATASRHRKGNRNRAGGMKKKRKSPWFQGNLCSAGMREGFQMRMFCSFCFLFQIFVGPKSYFFLATHSSSGVSIRDERFSLDM</sequence>
<dbReference type="Proteomes" id="UP001234297">
    <property type="component" value="Chromosome 10"/>
</dbReference>
<reference evidence="1 2" key="1">
    <citation type="journal article" date="2022" name="Hortic Res">
        <title>A haplotype resolved chromosomal level avocado genome allows analysis of novel avocado genes.</title>
        <authorList>
            <person name="Nath O."/>
            <person name="Fletcher S.J."/>
            <person name="Hayward A."/>
            <person name="Shaw L.M."/>
            <person name="Masouleh A.K."/>
            <person name="Furtado A."/>
            <person name="Henry R.J."/>
            <person name="Mitter N."/>
        </authorList>
    </citation>
    <scope>NUCLEOTIDE SEQUENCE [LARGE SCALE GENOMIC DNA]</scope>
    <source>
        <strain evidence="2">cv. Hass</strain>
    </source>
</reference>
<evidence type="ECO:0000313" key="1">
    <source>
        <dbReference type="EMBL" id="KAJ8623236.1"/>
    </source>
</evidence>
<gene>
    <name evidence="1" type="ORF">MRB53_031765</name>
</gene>
<name>A0ACC2KQ32_PERAE</name>
<comment type="caution">
    <text evidence="1">The sequence shown here is derived from an EMBL/GenBank/DDBJ whole genome shotgun (WGS) entry which is preliminary data.</text>
</comment>
<accession>A0ACC2KQ32</accession>
<dbReference type="EMBL" id="CM056818">
    <property type="protein sequence ID" value="KAJ8623236.1"/>
    <property type="molecule type" value="Genomic_DNA"/>
</dbReference>
<proteinExistence type="predicted"/>
<keyword evidence="2" id="KW-1185">Reference proteome</keyword>
<evidence type="ECO:0000313" key="2">
    <source>
        <dbReference type="Proteomes" id="UP001234297"/>
    </source>
</evidence>
<protein>
    <submittedName>
        <fullName evidence="1">Uncharacterized protein</fullName>
    </submittedName>
</protein>
<organism evidence="1 2">
    <name type="scientific">Persea americana</name>
    <name type="common">Avocado</name>
    <dbReference type="NCBI Taxonomy" id="3435"/>
    <lineage>
        <taxon>Eukaryota</taxon>
        <taxon>Viridiplantae</taxon>
        <taxon>Streptophyta</taxon>
        <taxon>Embryophyta</taxon>
        <taxon>Tracheophyta</taxon>
        <taxon>Spermatophyta</taxon>
        <taxon>Magnoliopsida</taxon>
        <taxon>Magnoliidae</taxon>
        <taxon>Laurales</taxon>
        <taxon>Lauraceae</taxon>
        <taxon>Persea</taxon>
    </lineage>
</organism>